<evidence type="ECO:0000313" key="1">
    <source>
        <dbReference type="EMBL" id="GAA6410562.1"/>
    </source>
</evidence>
<evidence type="ECO:0000313" key="2">
    <source>
        <dbReference type="Proteomes" id="UP001600943"/>
    </source>
</evidence>
<protein>
    <submittedName>
        <fullName evidence="1">Uncharacterized protein</fullName>
    </submittedName>
</protein>
<dbReference type="Proteomes" id="UP001600943">
    <property type="component" value="Unassembled WGS sequence"/>
</dbReference>
<sequence length="71" mass="8324">MSEFDQLVQELEPVFREIQAIKDRHGIASLNIECLQLLDQFWGSHGGKGNFVGNRRFHHQRDTKTKFIKVK</sequence>
<gene>
    <name evidence="1" type="ORF">K040078D81_46790</name>
</gene>
<dbReference type="RefSeq" id="WP_369861604.1">
    <property type="nucleotide sequence ID" value="NZ_BAABYW010000001.1"/>
</dbReference>
<keyword evidence="2" id="KW-1185">Reference proteome</keyword>
<name>A0ABQ0BGG7_9FIRM</name>
<proteinExistence type="predicted"/>
<accession>A0ABQ0BGG7</accession>
<reference evidence="1 2" key="1">
    <citation type="submission" date="2024-04" db="EMBL/GenBank/DDBJ databases">
        <title>Defined microbial consortia suppress multidrug-resistant proinflammatory Enterobacteriaceae via ecological control.</title>
        <authorList>
            <person name="Furuichi M."/>
            <person name="Kawaguchi T."/>
            <person name="Pust M."/>
            <person name="Yasuma K."/>
            <person name="Plichta D."/>
            <person name="Hasegawa N."/>
            <person name="Ohya T."/>
            <person name="Bhattarai S."/>
            <person name="Sasajima S."/>
            <person name="Aoto Y."/>
            <person name="Tuganbaev T."/>
            <person name="Yaginuma M."/>
            <person name="Ueda M."/>
            <person name="Okahashi N."/>
            <person name="Amafuji K."/>
            <person name="Kiridooshi Y."/>
            <person name="Sugita K."/>
            <person name="Strazar M."/>
            <person name="Skelly A."/>
            <person name="Suda W."/>
            <person name="Hattori M."/>
            <person name="Nakamoto N."/>
            <person name="Caballero S."/>
            <person name="Norman J."/>
            <person name="Olle B."/>
            <person name="Tanoue T."/>
            <person name="Arita M."/>
            <person name="Bucci V."/>
            <person name="Atarashi K."/>
            <person name="Xavier R."/>
            <person name="Honda K."/>
        </authorList>
    </citation>
    <scope>NUCLEOTIDE SEQUENCE [LARGE SCALE GENOMIC DNA]</scope>
    <source>
        <strain evidence="2">k04-0078-D8-1</strain>
    </source>
</reference>
<comment type="caution">
    <text evidence="1">The sequence shown here is derived from an EMBL/GenBank/DDBJ whole genome shotgun (WGS) entry which is preliminary data.</text>
</comment>
<organism evidence="1 2">
    <name type="scientific">Blautia hominis</name>
    <dbReference type="NCBI Taxonomy" id="2025493"/>
    <lineage>
        <taxon>Bacteria</taxon>
        <taxon>Bacillati</taxon>
        <taxon>Bacillota</taxon>
        <taxon>Clostridia</taxon>
        <taxon>Lachnospirales</taxon>
        <taxon>Lachnospiraceae</taxon>
        <taxon>Blautia</taxon>
    </lineage>
</organism>
<dbReference type="EMBL" id="BAABYW010000001">
    <property type="protein sequence ID" value="GAA6410562.1"/>
    <property type="molecule type" value="Genomic_DNA"/>
</dbReference>